<dbReference type="AlphaFoldDB" id="A0A0U2WMZ0"/>
<dbReference type="GeneID" id="43131605"/>
<keyword evidence="2" id="KW-1185">Reference proteome</keyword>
<evidence type="ECO:0000313" key="2">
    <source>
        <dbReference type="Proteomes" id="UP000060778"/>
    </source>
</evidence>
<gene>
    <name evidence="1" type="ORF">EYM_02410</name>
</gene>
<dbReference type="Proteomes" id="UP000060778">
    <property type="component" value="Chromosome"/>
</dbReference>
<proteinExistence type="predicted"/>
<reference evidence="1 2" key="1">
    <citation type="submission" date="2013-11" db="EMBL/GenBank/DDBJ databases">
        <title>Comparative genomics of Ignicoccus.</title>
        <authorList>
            <person name="Podar M."/>
        </authorList>
    </citation>
    <scope>NUCLEOTIDE SEQUENCE [LARGE SCALE GENOMIC DNA]</scope>
    <source>
        <strain evidence="1 2">DSM 13165</strain>
    </source>
</reference>
<sequence length="47" mass="5058">MELTLVILVLVIAFLVSYQVCTHNVELSKLLCPASFASIAAIAAYFA</sequence>
<protein>
    <submittedName>
        <fullName evidence="1">Uncharacterized protein</fullName>
    </submittedName>
</protein>
<accession>A0A0U2WMZ0</accession>
<organism evidence="1 2">
    <name type="scientific">Ignicoccus islandicus DSM 13165</name>
    <dbReference type="NCBI Taxonomy" id="940295"/>
    <lineage>
        <taxon>Archaea</taxon>
        <taxon>Thermoproteota</taxon>
        <taxon>Thermoprotei</taxon>
        <taxon>Desulfurococcales</taxon>
        <taxon>Desulfurococcaceae</taxon>
        <taxon>Ignicoccus</taxon>
    </lineage>
</organism>
<dbReference type="KEGG" id="iis:EYM_02410"/>
<dbReference type="EMBL" id="CP006867">
    <property type="protein sequence ID" value="ALU12321.1"/>
    <property type="molecule type" value="Genomic_DNA"/>
</dbReference>
<evidence type="ECO:0000313" key="1">
    <source>
        <dbReference type="EMBL" id="ALU12321.1"/>
    </source>
</evidence>
<dbReference type="RefSeq" id="WP_157058732.1">
    <property type="nucleotide sequence ID" value="NZ_CP006867.1"/>
</dbReference>
<name>A0A0U2WMZ0_9CREN</name>